<feature type="domain" description="A9CJY8-like N-terminal" evidence="2">
    <location>
        <begin position="12"/>
        <end position="54"/>
    </location>
</feature>
<name>V7I687_9CLOT</name>
<reference evidence="3 4" key="1">
    <citation type="journal article" date="2014" name="Genome Announc.">
        <title>Genome Sequence of Youngiibacter fragilis, the Type Strain of the Genus Youngiibacter.</title>
        <authorList>
            <person name="Wawrik C.B."/>
            <person name="Callaghan A.V."/>
            <person name="Stamps B.W."/>
            <person name="Wawrik B."/>
        </authorList>
    </citation>
    <scope>NUCLEOTIDE SEQUENCE [LARGE SCALE GENOMIC DNA]</scope>
    <source>
        <strain evidence="3 4">232.1</strain>
    </source>
</reference>
<dbReference type="SUPFAM" id="SSF55021">
    <property type="entry name" value="ACT-like"/>
    <property type="match status" value="2"/>
</dbReference>
<organism evidence="3 4">
    <name type="scientific">Youngiibacter fragilis 232.1</name>
    <dbReference type="NCBI Taxonomy" id="994573"/>
    <lineage>
        <taxon>Bacteria</taxon>
        <taxon>Bacillati</taxon>
        <taxon>Bacillota</taxon>
        <taxon>Clostridia</taxon>
        <taxon>Eubacteriales</taxon>
        <taxon>Clostridiaceae</taxon>
        <taxon>Youngiibacter</taxon>
    </lineage>
</organism>
<dbReference type="Pfam" id="PF21631">
    <property type="entry name" value="A9CJY8-like_N"/>
    <property type="match status" value="1"/>
</dbReference>
<dbReference type="Gene3D" id="3.30.2130.10">
    <property type="entry name" value="VC0802-like"/>
    <property type="match status" value="1"/>
</dbReference>
<dbReference type="PATRIC" id="fig|994573.3.peg.1776"/>
<dbReference type="Proteomes" id="UP000017747">
    <property type="component" value="Unassembled WGS sequence"/>
</dbReference>
<keyword evidence="4" id="KW-1185">Reference proteome</keyword>
<dbReference type="InterPro" id="IPR027795">
    <property type="entry name" value="CASTOR_ACT_dom"/>
</dbReference>
<dbReference type="InterPro" id="IPR049447">
    <property type="entry name" value="A9CJY8-like_N"/>
</dbReference>
<dbReference type="InterPro" id="IPR051719">
    <property type="entry name" value="CASTOR_mTORC1"/>
</dbReference>
<dbReference type="PANTHER" id="PTHR31131">
    <property type="entry name" value="CHROMOSOME 1, WHOLE GENOME SHOTGUN SEQUENCE"/>
    <property type="match status" value="1"/>
</dbReference>
<protein>
    <submittedName>
        <fullName evidence="3">Amino acid-binding protein</fullName>
    </submittedName>
</protein>
<dbReference type="PIRSF" id="PIRSF008459">
    <property type="entry name" value="UCP008459"/>
    <property type="match status" value="1"/>
</dbReference>
<dbReference type="InterPro" id="IPR016540">
    <property type="entry name" value="UCP008459"/>
</dbReference>
<evidence type="ECO:0000259" key="2">
    <source>
        <dbReference type="Pfam" id="PF21631"/>
    </source>
</evidence>
<evidence type="ECO:0000313" key="4">
    <source>
        <dbReference type="Proteomes" id="UP000017747"/>
    </source>
</evidence>
<dbReference type="AlphaFoldDB" id="V7I687"/>
<feature type="domain" description="CASTOR ACT" evidence="1">
    <location>
        <begin position="58"/>
        <end position="119"/>
    </location>
</feature>
<dbReference type="eggNOG" id="COG3603">
    <property type="taxonomic scope" value="Bacteria"/>
</dbReference>
<dbReference type="EMBL" id="AXUN02000172">
    <property type="protein sequence ID" value="ETA80811.1"/>
    <property type="molecule type" value="Genomic_DNA"/>
</dbReference>
<dbReference type="OrthoDB" id="5615858at2"/>
<evidence type="ECO:0000313" key="3">
    <source>
        <dbReference type="EMBL" id="ETA80811.1"/>
    </source>
</evidence>
<sequence>MGDAIGIELLAGSYGVARLEGGSRFPEWAAGEFITISAAHDELSVTCPEVSIPEGIRCERGWRVLKLIGPLDFALVGILAEISGILAEKKISIFAISTFDTDYILVKDDKVSEAVGALADNGFKVYERTT</sequence>
<evidence type="ECO:0000259" key="1">
    <source>
        <dbReference type="Pfam" id="PF13840"/>
    </source>
</evidence>
<dbReference type="Pfam" id="PF13840">
    <property type="entry name" value="ACT_7"/>
    <property type="match status" value="1"/>
</dbReference>
<dbReference type="PANTHER" id="PTHR31131:SF6">
    <property type="entry name" value="CASTOR ACT DOMAIN-CONTAINING PROTEIN"/>
    <property type="match status" value="1"/>
</dbReference>
<dbReference type="InterPro" id="IPR045865">
    <property type="entry name" value="ACT-like_dom_sf"/>
</dbReference>
<proteinExistence type="predicted"/>
<gene>
    <name evidence="3" type="ORF">T472_0209550</name>
</gene>
<dbReference type="CDD" id="cd04868">
    <property type="entry name" value="ACT_AK-like"/>
    <property type="match status" value="1"/>
</dbReference>
<comment type="caution">
    <text evidence="3">The sequence shown here is derived from an EMBL/GenBank/DDBJ whole genome shotgun (WGS) entry which is preliminary data.</text>
</comment>
<accession>V7I687</accession>
<dbReference type="RefSeq" id="WP_023387628.1">
    <property type="nucleotide sequence ID" value="NZ_AXUN02000172.1"/>
</dbReference>